<sequence>MAYGTPAPARTNASSQDVVEMSGYSKISKENDFWDPGNIKYIKWIFWLLVFDPLVSKHSDAYMRMLQILVSYFAMNLDVTGAIYLEQQAKSHEGRYGLPAFATCRAYLNLFRFYWANNKLQEAKAVANYMAKRLQTDLNAAPDAFLIWKTLATDVECRDGDPERAAALYGDLAYRYRLHDDDSNRSYYFLHFGLQLFYTGRSRWREAISQIEEAIKFLAKVPSNLQHATETIVERKIALLVLKAAMFEALGEGQEATWVYNDLIALCERHLEEDPYIESWHAAADNRIFVLNHPQSQEPPPYDGSITASVTAAATSPVLLGISPDWPQSQEWDGDCEKGLQGWDLVSSPSVDNMSPPLMAAKLARTAGRMPSPSEPFNRDCSASTGVLVQLTPEDPPPSYIEVPVGSPVPDMAPEIINIPTMDEMDDMRDTYACEQNTKIHACDVEYPDMEGSSSSDNRDSEDGLMCLDTTRKTKYTNDFSAAQKGGKQARKQRITIPPLVQRSPVIVPMWPKSKEASAVGEQKLLYPTRVVHVIPSGSGHFGIEPEVHEIRVQDGGDEMEIDSNCDTSSWAEVRSPSPEWST</sequence>
<organism evidence="2 3">
    <name type="scientific">Apiospora marii</name>
    <dbReference type="NCBI Taxonomy" id="335849"/>
    <lineage>
        <taxon>Eukaryota</taxon>
        <taxon>Fungi</taxon>
        <taxon>Dikarya</taxon>
        <taxon>Ascomycota</taxon>
        <taxon>Pezizomycotina</taxon>
        <taxon>Sordariomycetes</taxon>
        <taxon>Xylariomycetidae</taxon>
        <taxon>Amphisphaeriales</taxon>
        <taxon>Apiosporaceae</taxon>
        <taxon>Apiospora</taxon>
    </lineage>
</organism>
<feature type="region of interest" description="Disordered" evidence="1">
    <location>
        <begin position="558"/>
        <end position="583"/>
    </location>
</feature>
<keyword evidence="3" id="KW-1185">Reference proteome</keyword>
<reference evidence="2 3" key="1">
    <citation type="submission" date="2023-01" db="EMBL/GenBank/DDBJ databases">
        <title>Analysis of 21 Apiospora genomes using comparative genomics revels a genus with tremendous synthesis potential of carbohydrate active enzymes and secondary metabolites.</title>
        <authorList>
            <person name="Sorensen T."/>
        </authorList>
    </citation>
    <scope>NUCLEOTIDE SEQUENCE [LARGE SCALE GENOMIC DNA]</scope>
    <source>
        <strain evidence="2 3">CBS 20057</strain>
    </source>
</reference>
<comment type="caution">
    <text evidence="2">The sequence shown here is derived from an EMBL/GenBank/DDBJ whole genome shotgun (WGS) entry which is preliminary data.</text>
</comment>
<protein>
    <submittedName>
        <fullName evidence="2">Uncharacterized protein</fullName>
    </submittedName>
</protein>
<evidence type="ECO:0000256" key="1">
    <source>
        <dbReference type="SAM" id="MobiDB-lite"/>
    </source>
</evidence>
<name>A0ABR1R0N7_9PEZI</name>
<dbReference type="Proteomes" id="UP001396898">
    <property type="component" value="Unassembled WGS sequence"/>
</dbReference>
<gene>
    <name evidence="2" type="ORF">PG991_016127</name>
</gene>
<dbReference type="EMBL" id="JAQQWI010000024">
    <property type="protein sequence ID" value="KAK7994539.1"/>
    <property type="molecule type" value="Genomic_DNA"/>
</dbReference>
<accession>A0ABR1R0N7</accession>
<evidence type="ECO:0000313" key="2">
    <source>
        <dbReference type="EMBL" id="KAK7994539.1"/>
    </source>
</evidence>
<proteinExistence type="predicted"/>
<evidence type="ECO:0000313" key="3">
    <source>
        <dbReference type="Proteomes" id="UP001396898"/>
    </source>
</evidence>